<organism evidence="2 3">
    <name type="scientific">Solanum tuberosum</name>
    <name type="common">Potato</name>
    <dbReference type="NCBI Taxonomy" id="4113"/>
    <lineage>
        <taxon>Eukaryota</taxon>
        <taxon>Viridiplantae</taxon>
        <taxon>Streptophyta</taxon>
        <taxon>Embryophyta</taxon>
        <taxon>Tracheophyta</taxon>
        <taxon>Spermatophyta</taxon>
        <taxon>Magnoliopsida</taxon>
        <taxon>eudicotyledons</taxon>
        <taxon>Gunneridae</taxon>
        <taxon>Pentapetalae</taxon>
        <taxon>asterids</taxon>
        <taxon>lamiids</taxon>
        <taxon>Solanales</taxon>
        <taxon>Solanaceae</taxon>
        <taxon>Solanoideae</taxon>
        <taxon>Solaneae</taxon>
        <taxon>Solanum</taxon>
    </lineage>
</organism>
<feature type="region of interest" description="Disordered" evidence="1">
    <location>
        <begin position="44"/>
        <end position="65"/>
    </location>
</feature>
<dbReference type="Proteomes" id="UP000826656">
    <property type="component" value="Unassembled WGS sequence"/>
</dbReference>
<accession>A0ABQ7UVK7</accession>
<evidence type="ECO:0000313" key="2">
    <source>
        <dbReference type="EMBL" id="KAH0755876.1"/>
    </source>
</evidence>
<name>A0ABQ7UVK7_SOLTU</name>
<dbReference type="EMBL" id="JAIVGD010000018">
    <property type="protein sequence ID" value="KAH0755876.1"/>
    <property type="molecule type" value="Genomic_DNA"/>
</dbReference>
<sequence>MGNVKYKWIQVQYDHMPKYCKECCLQGHDEHNCWTIHPELYDNREGDDQKSEERVNEVGTEADQRRTLTSGKVVGNKQSKQEWIVSRRNKYKRDKVGRIEGEIEYHNKNSFEALREKGEDEKKDEKRRQ</sequence>
<keyword evidence="3" id="KW-1185">Reference proteome</keyword>
<evidence type="ECO:0000313" key="3">
    <source>
        <dbReference type="Proteomes" id="UP000826656"/>
    </source>
</evidence>
<protein>
    <submittedName>
        <fullName evidence="2">Uncharacterized protein</fullName>
    </submittedName>
</protein>
<comment type="caution">
    <text evidence="2">The sequence shown here is derived from an EMBL/GenBank/DDBJ whole genome shotgun (WGS) entry which is preliminary data.</text>
</comment>
<reference evidence="2 3" key="1">
    <citation type="journal article" date="2021" name="bioRxiv">
        <title>Chromosome-scale and haplotype-resolved genome assembly of a tetraploid potato cultivar.</title>
        <authorList>
            <person name="Sun H."/>
            <person name="Jiao W.-B."/>
            <person name="Krause K."/>
            <person name="Campoy J.A."/>
            <person name="Goel M."/>
            <person name="Folz-Donahue K."/>
            <person name="Kukat C."/>
            <person name="Huettel B."/>
            <person name="Schneeberger K."/>
        </authorList>
    </citation>
    <scope>NUCLEOTIDE SEQUENCE [LARGE SCALE GENOMIC DNA]</scope>
    <source>
        <strain evidence="2">SolTubOtavaFocal</strain>
        <tissue evidence="2">Leaves</tissue>
    </source>
</reference>
<proteinExistence type="predicted"/>
<gene>
    <name evidence="2" type="ORF">KY290_026146</name>
</gene>
<evidence type="ECO:0000256" key="1">
    <source>
        <dbReference type="SAM" id="MobiDB-lite"/>
    </source>
</evidence>